<dbReference type="Proteomes" id="UP000327111">
    <property type="component" value="Unassembled WGS sequence"/>
</dbReference>
<accession>A0A5E7IG74</accession>
<organism evidence="1 2">
    <name type="scientific">Pseudomonas fluorescens</name>
    <dbReference type="NCBI Taxonomy" id="294"/>
    <lineage>
        <taxon>Bacteria</taxon>
        <taxon>Pseudomonadati</taxon>
        <taxon>Pseudomonadota</taxon>
        <taxon>Gammaproteobacteria</taxon>
        <taxon>Pseudomonadales</taxon>
        <taxon>Pseudomonadaceae</taxon>
        <taxon>Pseudomonas</taxon>
    </lineage>
</organism>
<name>A0A5E7IG74_PSEFL</name>
<dbReference type="AlphaFoldDB" id="A0A5E7IG74"/>
<sequence>MELLIHKGEPLSLSYGIFASYHRCGPFKALRDFDLLEAIEVYKSQTSEATDEYSLLSDFPDYLIAHRYIELTPCRNIHLGEFNGFDVRQKVDSDE</sequence>
<reference evidence="1 2" key="1">
    <citation type="submission" date="2019-09" db="EMBL/GenBank/DDBJ databases">
        <authorList>
            <person name="Chandra G."/>
            <person name="Truman W A."/>
        </authorList>
    </citation>
    <scope>NUCLEOTIDE SEQUENCE [LARGE SCALE GENOMIC DNA]</scope>
    <source>
        <strain evidence="1">PS854</strain>
    </source>
</reference>
<evidence type="ECO:0000313" key="1">
    <source>
        <dbReference type="EMBL" id="VVO74926.1"/>
    </source>
</evidence>
<proteinExistence type="predicted"/>
<protein>
    <submittedName>
        <fullName evidence="1">Uncharacterized protein</fullName>
    </submittedName>
</protein>
<gene>
    <name evidence="1" type="ORF">PS854_01494</name>
</gene>
<evidence type="ECO:0000313" key="2">
    <source>
        <dbReference type="Proteomes" id="UP000327111"/>
    </source>
</evidence>
<dbReference type="EMBL" id="CABVIF010000002">
    <property type="protein sequence ID" value="VVO74926.1"/>
    <property type="molecule type" value="Genomic_DNA"/>
</dbReference>